<name>A0A2R4TC95_9ACTN</name>
<dbReference type="GeneID" id="55660600"/>
<reference evidence="1 2" key="1">
    <citation type="submission" date="2018-01" db="EMBL/GenBank/DDBJ databases">
        <title>Complete genome sequence of Streptomyces lunaelactis MM109T, a Ferroverdin A producer isolated from cave moonmilk deposits.</title>
        <authorList>
            <person name="Naome A."/>
            <person name="Martinet L."/>
            <person name="Maciejewska M."/>
            <person name="Anderssen S."/>
            <person name="Adam D."/>
            <person name="Tenconi E."/>
            <person name="Deflandre B."/>
            <person name="Arguelles-Arias A."/>
            <person name="Calusinska M."/>
            <person name="Copieters W."/>
            <person name="Karim L."/>
            <person name="Hanikenne M."/>
            <person name="Baurain D."/>
            <person name="van Wezel G."/>
            <person name="Smargiasso N."/>
            <person name="de Pauw E."/>
            <person name="Delfosse P."/>
            <person name="Rigali S."/>
        </authorList>
    </citation>
    <scope>NUCLEOTIDE SEQUENCE [LARGE SCALE GENOMIC DNA]</scope>
    <source>
        <strain evidence="1 2">MM109</strain>
    </source>
</reference>
<gene>
    <name evidence="1" type="ORF">SLUN_35715</name>
</gene>
<dbReference type="EMBL" id="CP026304">
    <property type="protein sequence ID" value="AVZ76749.1"/>
    <property type="molecule type" value="Genomic_DNA"/>
</dbReference>
<dbReference type="Proteomes" id="UP000244201">
    <property type="component" value="Chromosome"/>
</dbReference>
<protein>
    <submittedName>
        <fullName evidence="1">Uncharacterized protein</fullName>
    </submittedName>
</protein>
<keyword evidence="2" id="KW-1185">Reference proteome</keyword>
<proteinExistence type="predicted"/>
<dbReference type="Pfam" id="PF19450">
    <property type="entry name" value="DUF5988"/>
    <property type="match status" value="1"/>
</dbReference>
<dbReference type="KEGG" id="slk:SLUN_35715"/>
<dbReference type="AlphaFoldDB" id="A0A2R4TC95"/>
<dbReference type="InterPro" id="IPR046030">
    <property type="entry name" value="DUF5988"/>
</dbReference>
<sequence>MHQSSLVLLQGGPDDLPQVWALPPGGCAEPVKILRHNAYEHFEFTHEYRTLHGEAMPVYRWTYRTYIAE</sequence>
<evidence type="ECO:0000313" key="2">
    <source>
        <dbReference type="Proteomes" id="UP000244201"/>
    </source>
</evidence>
<organism evidence="1 2">
    <name type="scientific">Streptomyces lunaelactis</name>
    <dbReference type="NCBI Taxonomy" id="1535768"/>
    <lineage>
        <taxon>Bacteria</taxon>
        <taxon>Bacillati</taxon>
        <taxon>Actinomycetota</taxon>
        <taxon>Actinomycetes</taxon>
        <taxon>Kitasatosporales</taxon>
        <taxon>Streptomycetaceae</taxon>
        <taxon>Streptomyces</taxon>
    </lineage>
</organism>
<dbReference type="OrthoDB" id="3402203at2"/>
<dbReference type="RefSeq" id="WP_108154039.1">
    <property type="nucleotide sequence ID" value="NZ_CP026304.1"/>
</dbReference>
<accession>A0A2R4TC95</accession>
<evidence type="ECO:0000313" key="1">
    <source>
        <dbReference type="EMBL" id="AVZ76749.1"/>
    </source>
</evidence>